<reference evidence="2 3" key="1">
    <citation type="journal article" date="2017" name="PLoS Biol.">
        <title>The sea cucumber genome provides insights into morphological evolution and visceral regeneration.</title>
        <authorList>
            <person name="Zhang X."/>
            <person name="Sun L."/>
            <person name="Yuan J."/>
            <person name="Sun Y."/>
            <person name="Gao Y."/>
            <person name="Zhang L."/>
            <person name="Li S."/>
            <person name="Dai H."/>
            <person name="Hamel J.F."/>
            <person name="Liu C."/>
            <person name="Yu Y."/>
            <person name="Liu S."/>
            <person name="Lin W."/>
            <person name="Guo K."/>
            <person name="Jin S."/>
            <person name="Xu P."/>
            <person name="Storey K.B."/>
            <person name="Huan P."/>
            <person name="Zhang T."/>
            <person name="Zhou Y."/>
            <person name="Zhang J."/>
            <person name="Lin C."/>
            <person name="Li X."/>
            <person name="Xing L."/>
            <person name="Huo D."/>
            <person name="Sun M."/>
            <person name="Wang L."/>
            <person name="Mercier A."/>
            <person name="Li F."/>
            <person name="Yang H."/>
            <person name="Xiang J."/>
        </authorList>
    </citation>
    <scope>NUCLEOTIDE SEQUENCE [LARGE SCALE GENOMIC DNA]</scope>
    <source>
        <strain evidence="2">Shaxun</strain>
        <tissue evidence="2">Muscle</tissue>
    </source>
</reference>
<dbReference type="OrthoDB" id="410381at2759"/>
<dbReference type="Proteomes" id="UP000230750">
    <property type="component" value="Unassembled WGS sequence"/>
</dbReference>
<evidence type="ECO:0000313" key="3">
    <source>
        <dbReference type="Proteomes" id="UP000230750"/>
    </source>
</evidence>
<feature type="compositionally biased region" description="Polar residues" evidence="1">
    <location>
        <begin position="174"/>
        <end position="184"/>
    </location>
</feature>
<sequence>MNAKIGHSDGKYTFHAETNRNGELLLDLINETDLIPINLKFQKHKGKLWTFTYPSGYRAQLDFIFVRSKWKNSVQNIEAYSSFGSVGSDHRILTCRIVLSLRAPKQSTQKRTVLVWKVLRTDAELQKKFTIAVKNRYSVLSTNAADPCEEYSYLVQANKEVVPKTTPKKEAQNKDSSPVQSVVT</sequence>
<feature type="region of interest" description="Disordered" evidence="1">
    <location>
        <begin position="164"/>
        <end position="184"/>
    </location>
</feature>
<evidence type="ECO:0000256" key="1">
    <source>
        <dbReference type="SAM" id="MobiDB-lite"/>
    </source>
</evidence>
<keyword evidence="3" id="KW-1185">Reference proteome</keyword>
<accession>A0A2G8LBB1</accession>
<proteinExistence type="predicted"/>
<comment type="caution">
    <text evidence="2">The sequence shown here is derived from an EMBL/GenBank/DDBJ whole genome shotgun (WGS) entry which is preliminary data.</text>
</comment>
<dbReference type="EMBL" id="MRZV01000140">
    <property type="protein sequence ID" value="PIK57531.1"/>
    <property type="molecule type" value="Genomic_DNA"/>
</dbReference>
<dbReference type="AlphaFoldDB" id="A0A2G8LBB1"/>
<gene>
    <name evidence="2" type="ORF">BSL78_05595</name>
</gene>
<name>A0A2G8LBB1_STIJA</name>
<evidence type="ECO:0000313" key="2">
    <source>
        <dbReference type="EMBL" id="PIK57531.1"/>
    </source>
</evidence>
<dbReference type="SUPFAM" id="SSF56219">
    <property type="entry name" value="DNase I-like"/>
    <property type="match status" value="1"/>
</dbReference>
<evidence type="ECO:0008006" key="4">
    <source>
        <dbReference type="Google" id="ProtNLM"/>
    </source>
</evidence>
<dbReference type="InterPro" id="IPR036691">
    <property type="entry name" value="Endo/exonu/phosph_ase_sf"/>
</dbReference>
<organism evidence="2 3">
    <name type="scientific">Stichopus japonicus</name>
    <name type="common">Sea cucumber</name>
    <dbReference type="NCBI Taxonomy" id="307972"/>
    <lineage>
        <taxon>Eukaryota</taxon>
        <taxon>Metazoa</taxon>
        <taxon>Echinodermata</taxon>
        <taxon>Eleutherozoa</taxon>
        <taxon>Echinozoa</taxon>
        <taxon>Holothuroidea</taxon>
        <taxon>Aspidochirotacea</taxon>
        <taxon>Aspidochirotida</taxon>
        <taxon>Stichopodidae</taxon>
        <taxon>Apostichopus</taxon>
    </lineage>
</organism>
<dbReference type="Gene3D" id="3.60.10.10">
    <property type="entry name" value="Endonuclease/exonuclease/phosphatase"/>
    <property type="match status" value="1"/>
</dbReference>
<protein>
    <recommendedName>
        <fullName evidence="4">Endonuclease/exonuclease/phosphatase domain-containing protein</fullName>
    </recommendedName>
</protein>